<dbReference type="EMBL" id="ADGI01000055">
    <property type="protein sequence ID" value="EGV30077.1"/>
    <property type="molecule type" value="Genomic_DNA"/>
</dbReference>
<reference evidence="1 2" key="1">
    <citation type="submission" date="2011-07" db="EMBL/GenBank/DDBJ databases">
        <title>The Genome Sequence of Prevotella oulorum F0390.</title>
        <authorList>
            <consortium name="The Broad Institute Genome Sequencing Platform"/>
            <consortium name="The Broad Institute Genome Sequencing Center for Infectious Disease"/>
            <person name="Earl A."/>
            <person name="Ward D."/>
            <person name="Feldgarden M."/>
            <person name="Gevers D."/>
            <person name="Izard J."/>
            <person name="Ganesan A."/>
            <person name="Baranova O.V."/>
            <person name="Blanton J.M."/>
            <person name="Tanner A.C."/>
            <person name="Dewhirst F.E."/>
            <person name="Young S.K."/>
            <person name="Zeng Q."/>
            <person name="Gargeya S."/>
            <person name="Fitzgerald M."/>
            <person name="Haas B."/>
            <person name="Abouelleil A."/>
            <person name="Alvarado L."/>
            <person name="Arachchi H.M."/>
            <person name="Berlin A."/>
            <person name="Brown A."/>
            <person name="Chapman S.B."/>
            <person name="Chen Z."/>
            <person name="Dunbar C."/>
            <person name="Freedman E."/>
            <person name="Gearin G."/>
            <person name="Gellesch M."/>
            <person name="Goldberg J."/>
            <person name="Griggs A."/>
            <person name="Gujja S."/>
            <person name="Heiman D."/>
            <person name="Howarth C."/>
            <person name="Larson L."/>
            <person name="Lui A."/>
            <person name="MacDonald P.J.P."/>
            <person name="Mehta T."/>
            <person name="Montmayeur A."/>
            <person name="Murphy C."/>
            <person name="Neiman D."/>
            <person name="Pearson M."/>
            <person name="Priest M."/>
            <person name="Roberts A."/>
            <person name="Saif S."/>
            <person name="Shea T."/>
            <person name="Shenoy N."/>
            <person name="Sisk P."/>
            <person name="Stolte C."/>
            <person name="Sykes S."/>
            <person name="Wortman J."/>
            <person name="Nusbaum C."/>
            <person name="Birren B."/>
        </authorList>
    </citation>
    <scope>NUCLEOTIDE SEQUENCE [LARGE SCALE GENOMIC DNA]</scope>
    <source>
        <strain evidence="1 2">F0390</strain>
    </source>
</reference>
<comment type="caution">
    <text evidence="1">The sequence shown here is derived from an EMBL/GenBank/DDBJ whole genome shotgun (WGS) entry which is preliminary data.</text>
</comment>
<sequence length="66" mass="8110">MVVKTFNLLYKYPFLMHFLTKTRCFYNFFHVKLGYNLKNIYFCKRIKLKNKLNFKALNIHPRLSST</sequence>
<accession>G1WD45</accession>
<dbReference type="HOGENOM" id="CLU_2827632_0_0_10"/>
<name>G1WD45_9BACT</name>
<proteinExistence type="predicted"/>
<evidence type="ECO:0000313" key="2">
    <source>
        <dbReference type="Proteomes" id="UP000005141"/>
    </source>
</evidence>
<dbReference type="Proteomes" id="UP000005141">
    <property type="component" value="Unassembled WGS sequence"/>
</dbReference>
<keyword evidence="2" id="KW-1185">Reference proteome</keyword>
<protein>
    <submittedName>
        <fullName evidence="1">Uncharacterized protein</fullName>
    </submittedName>
</protein>
<organism evidence="1 2">
    <name type="scientific">Segatella oulorum F0390</name>
    <dbReference type="NCBI Taxonomy" id="702438"/>
    <lineage>
        <taxon>Bacteria</taxon>
        <taxon>Pseudomonadati</taxon>
        <taxon>Bacteroidota</taxon>
        <taxon>Bacteroidia</taxon>
        <taxon>Bacteroidales</taxon>
        <taxon>Prevotellaceae</taxon>
        <taxon>Segatella</taxon>
    </lineage>
</organism>
<evidence type="ECO:0000313" key="1">
    <source>
        <dbReference type="EMBL" id="EGV30077.1"/>
    </source>
</evidence>
<dbReference type="AlphaFoldDB" id="G1WD45"/>
<gene>
    <name evidence="1" type="ORF">HMPREF9431_01746</name>
</gene>